<feature type="transmembrane region" description="Helical" evidence="6">
    <location>
        <begin position="410"/>
        <end position="434"/>
    </location>
</feature>
<dbReference type="CDD" id="cd13132">
    <property type="entry name" value="MATE_eukaryotic"/>
    <property type="match status" value="1"/>
</dbReference>
<feature type="transmembrane region" description="Helical" evidence="6">
    <location>
        <begin position="214"/>
        <end position="239"/>
    </location>
</feature>
<sequence>MESQSDVPLIDITELPVLEKRGGGRVPELVKGVWEESKKLWVVAGPAAFTRLTFYGMTVVSQAFAGHIGDLELAAFSIAATVISGLSFGFFVGMASAMETLCGQAYGAKQYHMMGIYLQRSWLILLSSAVLLTPTYIFSGQLLTALGQPAELSRQAGLVSLYMLPLHFVYAIILPLNKFLQCQRKNWVAAVSTAAVFPVHVAATWLLVRYFRLGVFGAAMALTLSWGLATAALLSYAFGGGCPETWRGFSASAFVDLKDFVKLSAASGVMLCLENWYYRILVFLTGYVKNAELAVDALSICISYAGWEMMIHLGFLAGTGVRVANELGGANGLGAKFATIVSLTTSFLISLFISSLVLIFHDKLAMVFSSSEAVIRAVDNISILLSLTILLNGIQPVLSGVAVGSGWQALVAYVNIGSYYLIGVPFGFLLGWGFHHGVQGIWVGMIVGTMVQTLILAYIILRCDWNDEALKASNRMQRWSRHK</sequence>
<evidence type="ECO:0000256" key="1">
    <source>
        <dbReference type="ARBA" id="ARBA00004141"/>
    </source>
</evidence>
<keyword evidence="4 6" id="KW-1133">Transmembrane helix</keyword>
<dbReference type="EMBL" id="OZ075116">
    <property type="protein sequence ID" value="CAL5073870.1"/>
    <property type="molecule type" value="Genomic_DNA"/>
</dbReference>
<keyword evidence="8" id="KW-1185">Reference proteome</keyword>
<gene>
    <name evidence="7" type="ORF">URODEC1_LOCUS104860</name>
</gene>
<comment type="subcellular location">
    <subcellularLocation>
        <location evidence="1">Membrane</location>
        <topology evidence="1">Multi-pass membrane protein</topology>
    </subcellularLocation>
</comment>
<evidence type="ECO:0000256" key="3">
    <source>
        <dbReference type="ARBA" id="ARBA00022692"/>
    </source>
</evidence>
<feature type="transmembrane region" description="Helical" evidence="6">
    <location>
        <begin position="381"/>
        <end position="403"/>
    </location>
</feature>
<evidence type="ECO:0000256" key="4">
    <source>
        <dbReference type="ARBA" id="ARBA00022989"/>
    </source>
</evidence>
<comment type="caution">
    <text evidence="6">Lacks conserved residue(s) required for the propagation of feature annotation.</text>
</comment>
<evidence type="ECO:0000256" key="2">
    <source>
        <dbReference type="ARBA" id="ARBA00010199"/>
    </source>
</evidence>
<dbReference type="InterPro" id="IPR045069">
    <property type="entry name" value="MATE_euk"/>
</dbReference>
<feature type="transmembrane region" description="Helical" evidence="6">
    <location>
        <begin position="158"/>
        <end position="176"/>
    </location>
</feature>
<organism evidence="7 8">
    <name type="scientific">Urochloa decumbens</name>
    <dbReference type="NCBI Taxonomy" id="240449"/>
    <lineage>
        <taxon>Eukaryota</taxon>
        <taxon>Viridiplantae</taxon>
        <taxon>Streptophyta</taxon>
        <taxon>Embryophyta</taxon>
        <taxon>Tracheophyta</taxon>
        <taxon>Spermatophyta</taxon>
        <taxon>Magnoliopsida</taxon>
        <taxon>Liliopsida</taxon>
        <taxon>Poales</taxon>
        <taxon>Poaceae</taxon>
        <taxon>PACMAD clade</taxon>
        <taxon>Panicoideae</taxon>
        <taxon>Panicodae</taxon>
        <taxon>Paniceae</taxon>
        <taxon>Melinidinae</taxon>
        <taxon>Urochloa</taxon>
    </lineage>
</organism>
<evidence type="ECO:0000313" key="7">
    <source>
        <dbReference type="EMBL" id="CAL5073870.1"/>
    </source>
</evidence>
<protein>
    <recommendedName>
        <fullName evidence="6">Protein DETOXIFICATION</fullName>
    </recommendedName>
    <alternativeName>
        <fullName evidence="6">Multidrug and toxic compound extrusion protein</fullName>
    </alternativeName>
</protein>
<accession>A0ABC9FEI9</accession>
<reference evidence="7" key="1">
    <citation type="submission" date="2024-10" db="EMBL/GenBank/DDBJ databases">
        <authorList>
            <person name="Ryan C."/>
        </authorList>
    </citation>
    <scope>NUCLEOTIDE SEQUENCE [LARGE SCALE GENOMIC DNA]</scope>
</reference>
<comment type="similarity">
    <text evidence="2 6">Belongs to the multi antimicrobial extrusion (MATE) (TC 2.A.66.1) family.</text>
</comment>
<feature type="transmembrane region" description="Helical" evidence="6">
    <location>
        <begin position="117"/>
        <end position="138"/>
    </location>
</feature>
<dbReference type="GO" id="GO:0016020">
    <property type="term" value="C:membrane"/>
    <property type="evidence" value="ECO:0007669"/>
    <property type="project" value="UniProtKB-SubCell"/>
</dbReference>
<keyword evidence="5 6" id="KW-0472">Membrane</keyword>
<dbReference type="AlphaFoldDB" id="A0ABC9FEI9"/>
<name>A0ABC9FEI9_9POAL</name>
<keyword evidence="3 6" id="KW-0812">Transmembrane</keyword>
<proteinExistence type="inferred from homology"/>
<feature type="transmembrane region" description="Helical" evidence="6">
    <location>
        <begin position="440"/>
        <end position="461"/>
    </location>
</feature>
<dbReference type="NCBIfam" id="TIGR00797">
    <property type="entry name" value="matE"/>
    <property type="match status" value="1"/>
</dbReference>
<dbReference type="Proteomes" id="UP001497457">
    <property type="component" value="Chromosome 6rd"/>
</dbReference>
<evidence type="ECO:0000256" key="5">
    <source>
        <dbReference type="ARBA" id="ARBA00023136"/>
    </source>
</evidence>
<feature type="transmembrane region" description="Helical" evidence="6">
    <location>
        <begin position="73"/>
        <end position="96"/>
    </location>
</feature>
<evidence type="ECO:0000256" key="6">
    <source>
        <dbReference type="RuleBase" id="RU004914"/>
    </source>
</evidence>
<evidence type="ECO:0000313" key="8">
    <source>
        <dbReference type="Proteomes" id="UP001497457"/>
    </source>
</evidence>
<feature type="transmembrane region" description="Helical" evidence="6">
    <location>
        <begin position="188"/>
        <end position="208"/>
    </location>
</feature>
<feature type="transmembrane region" description="Helical" evidence="6">
    <location>
        <begin position="337"/>
        <end position="361"/>
    </location>
</feature>
<dbReference type="PANTHER" id="PTHR11206">
    <property type="entry name" value="MULTIDRUG RESISTANCE PROTEIN"/>
    <property type="match status" value="1"/>
</dbReference>
<dbReference type="Pfam" id="PF01554">
    <property type="entry name" value="MatE"/>
    <property type="match status" value="2"/>
</dbReference>
<dbReference type="InterPro" id="IPR002528">
    <property type="entry name" value="MATE_fam"/>
</dbReference>